<dbReference type="InterPro" id="IPR003735">
    <property type="entry name" value="Metal_Tscrpt_repr"/>
</dbReference>
<evidence type="ECO:0000313" key="4">
    <source>
        <dbReference type="Proteomes" id="UP001596138"/>
    </source>
</evidence>
<sequence>MTAGSGTPAAQHVVEDQKAVLAVANRLKRAQGQLGGAIAMLEDGRSCQDVVTLLAAVSKAVDRAAFQMISTSLRECVVAGDQDSEVVAEQLQKLFLSLA</sequence>
<dbReference type="Proteomes" id="UP001596138">
    <property type="component" value="Unassembled WGS sequence"/>
</dbReference>
<dbReference type="Gene3D" id="1.20.58.1000">
    <property type="entry name" value="Metal-sensitive repressor, helix protomer"/>
    <property type="match status" value="1"/>
</dbReference>
<organism evidence="3 4">
    <name type="scientific">Longivirga aurantiaca</name>
    <dbReference type="NCBI Taxonomy" id="1837743"/>
    <lineage>
        <taxon>Bacteria</taxon>
        <taxon>Bacillati</taxon>
        <taxon>Actinomycetota</taxon>
        <taxon>Actinomycetes</taxon>
        <taxon>Sporichthyales</taxon>
        <taxon>Sporichthyaceae</taxon>
        <taxon>Longivirga</taxon>
    </lineage>
</organism>
<comment type="caution">
    <text evidence="3">The sequence shown here is derived from an EMBL/GenBank/DDBJ whole genome shotgun (WGS) entry which is preliminary data.</text>
</comment>
<dbReference type="PANTHER" id="PTHR33677:SF5">
    <property type="entry name" value="TRANSCRIPTIONAL REPRESSOR FRMR"/>
    <property type="match status" value="1"/>
</dbReference>
<proteinExistence type="inferred from homology"/>
<dbReference type="EMBL" id="JBHSTI010000008">
    <property type="protein sequence ID" value="MFC6237594.1"/>
    <property type="molecule type" value="Genomic_DNA"/>
</dbReference>
<protein>
    <submittedName>
        <fullName evidence="3">Metal-sensitive transcriptional regulator</fullName>
    </submittedName>
</protein>
<dbReference type="CDD" id="cd10148">
    <property type="entry name" value="CsoR-like_DUF156"/>
    <property type="match status" value="1"/>
</dbReference>
<dbReference type="PANTHER" id="PTHR33677">
    <property type="entry name" value="TRANSCRIPTIONAL REPRESSOR FRMR-RELATED"/>
    <property type="match status" value="1"/>
</dbReference>
<dbReference type="InterPro" id="IPR038390">
    <property type="entry name" value="Metal_Tscrpt_repr_sf"/>
</dbReference>
<accession>A0ABW1SZV5</accession>
<evidence type="ECO:0000256" key="2">
    <source>
        <dbReference type="ARBA" id="ARBA00023008"/>
    </source>
</evidence>
<keyword evidence="4" id="KW-1185">Reference proteome</keyword>
<gene>
    <name evidence="3" type="ORF">ACFQGU_06870</name>
</gene>
<dbReference type="Pfam" id="PF02583">
    <property type="entry name" value="Trns_repr_metal"/>
    <property type="match status" value="1"/>
</dbReference>
<dbReference type="RefSeq" id="WP_386765033.1">
    <property type="nucleotide sequence ID" value="NZ_JBHSTI010000008.1"/>
</dbReference>
<reference evidence="4" key="1">
    <citation type="journal article" date="2019" name="Int. J. Syst. Evol. Microbiol.">
        <title>The Global Catalogue of Microorganisms (GCM) 10K type strain sequencing project: providing services to taxonomists for standard genome sequencing and annotation.</title>
        <authorList>
            <consortium name="The Broad Institute Genomics Platform"/>
            <consortium name="The Broad Institute Genome Sequencing Center for Infectious Disease"/>
            <person name="Wu L."/>
            <person name="Ma J."/>
        </authorList>
    </citation>
    <scope>NUCLEOTIDE SEQUENCE [LARGE SCALE GENOMIC DNA]</scope>
    <source>
        <strain evidence="4">CGMCC 4.7317</strain>
    </source>
</reference>
<evidence type="ECO:0000313" key="3">
    <source>
        <dbReference type="EMBL" id="MFC6237594.1"/>
    </source>
</evidence>
<keyword evidence="2" id="KW-0186">Copper</keyword>
<evidence type="ECO:0000256" key="1">
    <source>
        <dbReference type="ARBA" id="ARBA00005428"/>
    </source>
</evidence>
<name>A0ABW1SZV5_9ACTN</name>
<comment type="similarity">
    <text evidence="1">Belongs to the CsoR family.</text>
</comment>